<protein>
    <submittedName>
        <fullName evidence="1">Uncharacterized protein</fullName>
    </submittedName>
</protein>
<evidence type="ECO:0000313" key="1">
    <source>
        <dbReference type="EMBL" id="KAF2138540.1"/>
    </source>
</evidence>
<dbReference type="AlphaFoldDB" id="A0A6A6B3B3"/>
<dbReference type="EMBL" id="ML995496">
    <property type="protein sequence ID" value="KAF2138540.1"/>
    <property type="molecule type" value="Genomic_DNA"/>
</dbReference>
<dbReference type="RefSeq" id="XP_033394253.1">
    <property type="nucleotide sequence ID" value="XM_033542398.1"/>
</dbReference>
<reference evidence="1" key="1">
    <citation type="journal article" date="2020" name="Stud. Mycol.">
        <title>101 Dothideomycetes genomes: a test case for predicting lifestyles and emergence of pathogens.</title>
        <authorList>
            <person name="Haridas S."/>
            <person name="Albert R."/>
            <person name="Binder M."/>
            <person name="Bloem J."/>
            <person name="Labutti K."/>
            <person name="Salamov A."/>
            <person name="Andreopoulos B."/>
            <person name="Baker S."/>
            <person name="Barry K."/>
            <person name="Bills G."/>
            <person name="Bluhm B."/>
            <person name="Cannon C."/>
            <person name="Castanera R."/>
            <person name="Culley D."/>
            <person name="Daum C."/>
            <person name="Ezra D."/>
            <person name="Gonzalez J."/>
            <person name="Henrissat B."/>
            <person name="Kuo A."/>
            <person name="Liang C."/>
            <person name="Lipzen A."/>
            <person name="Lutzoni F."/>
            <person name="Magnuson J."/>
            <person name="Mondo S."/>
            <person name="Nolan M."/>
            <person name="Ohm R."/>
            <person name="Pangilinan J."/>
            <person name="Park H.-J."/>
            <person name="Ramirez L."/>
            <person name="Alfaro M."/>
            <person name="Sun H."/>
            <person name="Tritt A."/>
            <person name="Yoshinaga Y."/>
            <person name="Zwiers L.-H."/>
            <person name="Turgeon B."/>
            <person name="Goodwin S."/>
            <person name="Spatafora J."/>
            <person name="Crous P."/>
            <person name="Grigoriev I."/>
        </authorList>
    </citation>
    <scope>NUCLEOTIDE SEQUENCE</scope>
    <source>
        <strain evidence="1">CBS 121167</strain>
    </source>
</reference>
<proteinExistence type="predicted"/>
<dbReference type="Proteomes" id="UP000799438">
    <property type="component" value="Unassembled WGS sequence"/>
</dbReference>
<dbReference type="GeneID" id="54299895"/>
<name>A0A6A6B3B3_9PEZI</name>
<sequence length="164" mass="18697">MSINVYLSHTNDALFPDGAVDSDWTEIFKEEEAQLCRDANLDVKRALAMNVPSVVAIEKKQKDQDKRVVDLENYSRKSDERIGSLLKQINSLRDEVESNSTIAFEAIESATYQKMVLDKFDMIGDDKQDLNNFRGGQGRDIRALRVRANGVPSLKRKFDDLKKQ</sequence>
<evidence type="ECO:0000313" key="2">
    <source>
        <dbReference type="Proteomes" id="UP000799438"/>
    </source>
</evidence>
<gene>
    <name evidence="1" type="ORF">K452DRAFT_301076</name>
</gene>
<organism evidence="1 2">
    <name type="scientific">Aplosporella prunicola CBS 121167</name>
    <dbReference type="NCBI Taxonomy" id="1176127"/>
    <lineage>
        <taxon>Eukaryota</taxon>
        <taxon>Fungi</taxon>
        <taxon>Dikarya</taxon>
        <taxon>Ascomycota</taxon>
        <taxon>Pezizomycotina</taxon>
        <taxon>Dothideomycetes</taxon>
        <taxon>Dothideomycetes incertae sedis</taxon>
        <taxon>Botryosphaeriales</taxon>
        <taxon>Aplosporellaceae</taxon>
        <taxon>Aplosporella</taxon>
    </lineage>
</organism>
<accession>A0A6A6B3B3</accession>
<keyword evidence="2" id="KW-1185">Reference proteome</keyword>